<dbReference type="RefSeq" id="WP_005495460.1">
    <property type="nucleotide sequence ID" value="NZ_CP023248.2"/>
</dbReference>
<dbReference type="SUPFAM" id="SSF51971">
    <property type="entry name" value="Nucleotide-binding domain"/>
    <property type="match status" value="1"/>
</dbReference>
<proteinExistence type="predicted"/>
<evidence type="ECO:0000259" key="2">
    <source>
        <dbReference type="Pfam" id="PF01266"/>
    </source>
</evidence>
<sequence length="418" mass="45873">MLGKEELRNQSIAVIGAGIIGLSIGLKLQQQGYHVTIFDPNGVGNGCSKGNAGHIATEQVFPLATPALIPQLPKMLLSSTSPVSIRWQDLPNTVGWMMRFLLKAKPSAAKASTQAITRLNTRAVQSWNLLLDSIGKSGLIKMDGSLLTFESESLFEGYQSTLDALAEQGVRYEIWTQNEIRRRLPELSRKVRFGVFFPETGHTINPYALCVELSNAFEKLGGSLVHEEVDAVSKNGDVLVNARRMSFDKIVVAAGVHSKALVRQLTGVNVPIQAERGYHLMMNDKRESLPFPISSADRKFIMTPMSEGLRLAGTVEYADVKSPPNMKRAEMLYQQGNAMFESGLNPLKQQEKWMGNRPSTIDSLPVIDQCSNGKILLAFGHQHLGLTQAAITADLISELVADKPTSVNITPFTLQRFA</sequence>
<evidence type="ECO:0000313" key="4">
    <source>
        <dbReference type="EMBL" id="OQK02641.1"/>
    </source>
</evidence>
<keyword evidence="5" id="KW-1185">Reference proteome</keyword>
<dbReference type="InterPro" id="IPR036188">
    <property type="entry name" value="FAD/NAD-bd_sf"/>
</dbReference>
<evidence type="ECO:0000313" key="5">
    <source>
        <dbReference type="Proteomes" id="UP000191946"/>
    </source>
</evidence>
<evidence type="ECO:0000313" key="3">
    <source>
        <dbReference type="EMBL" id="ASZ52371.1"/>
    </source>
</evidence>
<dbReference type="PANTHER" id="PTHR13847:SF289">
    <property type="entry name" value="GLYCINE OXIDASE"/>
    <property type="match status" value="1"/>
</dbReference>
<dbReference type="Pfam" id="PF01266">
    <property type="entry name" value="DAO"/>
    <property type="match status" value="1"/>
</dbReference>
<reference evidence="3" key="2">
    <citation type="submission" date="2017-09" db="EMBL/GenBank/DDBJ databases">
        <authorList>
            <person name="Ehlers B."/>
            <person name="Leendertz F.H."/>
        </authorList>
    </citation>
    <scope>NUCLEOTIDE SEQUENCE</scope>
    <source>
        <strain evidence="3">MAVP-26</strain>
    </source>
</reference>
<dbReference type="EMBL" id="CP023248">
    <property type="protein sequence ID" value="ASZ52371.1"/>
    <property type="molecule type" value="Genomic_DNA"/>
</dbReference>
<dbReference type="Gene3D" id="3.50.50.60">
    <property type="entry name" value="FAD/NAD(P)-binding domain"/>
    <property type="match status" value="2"/>
</dbReference>
<dbReference type="GO" id="GO:0005737">
    <property type="term" value="C:cytoplasm"/>
    <property type="evidence" value="ECO:0007669"/>
    <property type="project" value="TreeGrafter"/>
</dbReference>
<protein>
    <submittedName>
        <fullName evidence="4">Amino acid dehydrogenase</fullName>
    </submittedName>
    <submittedName>
        <fullName evidence="3">FAD-binding oxidoreductase</fullName>
    </submittedName>
</protein>
<dbReference type="PANTHER" id="PTHR13847">
    <property type="entry name" value="SARCOSINE DEHYDROGENASE-RELATED"/>
    <property type="match status" value="1"/>
</dbReference>
<evidence type="ECO:0000256" key="1">
    <source>
        <dbReference type="ARBA" id="ARBA00023002"/>
    </source>
</evidence>
<dbReference type="AlphaFoldDB" id="A0A249W8G9"/>
<dbReference type="Proteomes" id="UP000191946">
    <property type="component" value="Unassembled WGS sequence"/>
</dbReference>
<dbReference type="SUPFAM" id="SSF54373">
    <property type="entry name" value="FAD-linked reductases, C-terminal domain"/>
    <property type="match status" value="1"/>
</dbReference>
<accession>A0A249W8G9</accession>
<dbReference type="GO" id="GO:0016491">
    <property type="term" value="F:oxidoreductase activity"/>
    <property type="evidence" value="ECO:0007669"/>
    <property type="project" value="UniProtKB-KW"/>
</dbReference>
<gene>
    <name evidence="4" type="ORF">AKG60_05195</name>
    <name evidence="3" type="ORF">YA91_18355</name>
</gene>
<keyword evidence="1" id="KW-0560">Oxidoreductase</keyword>
<feature type="domain" description="FAD dependent oxidoreductase" evidence="2">
    <location>
        <begin position="12"/>
        <end position="399"/>
    </location>
</feature>
<dbReference type="Gene3D" id="3.30.9.10">
    <property type="entry name" value="D-Amino Acid Oxidase, subunit A, domain 2"/>
    <property type="match status" value="1"/>
</dbReference>
<organism evidence="3">
    <name type="scientific">Vibrio parahaemolyticus</name>
    <dbReference type="NCBI Taxonomy" id="670"/>
    <lineage>
        <taxon>Bacteria</taxon>
        <taxon>Pseudomonadati</taxon>
        <taxon>Pseudomonadota</taxon>
        <taxon>Gammaproteobacteria</taxon>
        <taxon>Vibrionales</taxon>
        <taxon>Vibrionaceae</taxon>
        <taxon>Vibrio</taxon>
    </lineage>
</organism>
<name>A0A249W8G9_VIBPH</name>
<dbReference type="InterPro" id="IPR006076">
    <property type="entry name" value="FAD-dep_OxRdtase"/>
</dbReference>
<dbReference type="EMBL" id="LHQV01000006">
    <property type="protein sequence ID" value="OQK02641.1"/>
    <property type="molecule type" value="Genomic_DNA"/>
</dbReference>
<reference evidence="4 5" key="1">
    <citation type="submission" date="2015-08" db="EMBL/GenBank/DDBJ databases">
        <title>Draft Genome Sequences of Vibrio parahaemolyticus Strains.</title>
        <authorList>
            <person name="Gonzalez-Escalona N."/>
            <person name="DePaola A."/>
        </authorList>
    </citation>
    <scope>NUCLEOTIDE SEQUENCE [LARGE SCALE GENOMIC DNA]</scope>
    <source>
        <strain evidence="4 5">CFSAN001621</strain>
    </source>
</reference>